<dbReference type="PANTHER" id="PTHR11265">
    <property type="entry name" value="S-ADENOSYL-METHYLTRANSFERASE MRAW"/>
    <property type="match status" value="1"/>
</dbReference>
<dbReference type="Proteomes" id="UP000292423">
    <property type="component" value="Unassembled WGS sequence"/>
</dbReference>
<comment type="similarity">
    <text evidence="1 7">Belongs to the methyltransferase superfamily. RsmH family.</text>
</comment>
<feature type="binding site" evidence="7">
    <location>
        <position position="81"/>
    </location>
    <ligand>
        <name>S-adenosyl-L-methionine</name>
        <dbReference type="ChEBI" id="CHEBI:59789"/>
    </ligand>
</feature>
<comment type="function">
    <text evidence="7">Specifically methylates the N4 position of cytidine in position 1402 (C1402) of 16S rRNA.</text>
</comment>
<evidence type="ECO:0000256" key="7">
    <source>
        <dbReference type="HAMAP-Rule" id="MF_01007"/>
    </source>
</evidence>
<dbReference type="EMBL" id="SHKX01000018">
    <property type="protein sequence ID" value="RZU35367.1"/>
    <property type="molecule type" value="Genomic_DNA"/>
</dbReference>
<keyword evidence="2 7" id="KW-0963">Cytoplasm</keyword>
<dbReference type="Gene3D" id="3.40.50.150">
    <property type="entry name" value="Vaccinia Virus protein VP39"/>
    <property type="match status" value="1"/>
</dbReference>
<reference evidence="8 9" key="1">
    <citation type="submission" date="2019-02" db="EMBL/GenBank/DDBJ databases">
        <title>Genomic Encyclopedia of Type Strains, Phase IV (KMG-IV): sequencing the most valuable type-strain genomes for metagenomic binning, comparative biology and taxonomic classification.</title>
        <authorList>
            <person name="Goeker M."/>
        </authorList>
    </citation>
    <scope>NUCLEOTIDE SEQUENCE [LARGE SCALE GENOMIC DNA]</scope>
    <source>
        <strain evidence="8 9">DSM 105135</strain>
    </source>
</reference>
<gene>
    <name evidence="7" type="primary">rsmH</name>
    <name evidence="8" type="ORF">EV700_3320</name>
</gene>
<keyword evidence="3 7" id="KW-0698">rRNA processing</keyword>
<dbReference type="Pfam" id="PF01795">
    <property type="entry name" value="Methyltransf_5"/>
    <property type="match status" value="1"/>
</dbReference>
<feature type="binding site" evidence="7">
    <location>
        <position position="110"/>
    </location>
    <ligand>
        <name>S-adenosyl-L-methionine</name>
        <dbReference type="ChEBI" id="CHEBI:59789"/>
    </ligand>
</feature>
<evidence type="ECO:0000256" key="1">
    <source>
        <dbReference type="ARBA" id="ARBA00010396"/>
    </source>
</evidence>
<feature type="binding site" evidence="7">
    <location>
        <begin position="35"/>
        <end position="37"/>
    </location>
    <ligand>
        <name>S-adenosyl-L-methionine</name>
        <dbReference type="ChEBI" id="CHEBI:59789"/>
    </ligand>
</feature>
<feature type="binding site" evidence="7">
    <location>
        <position position="55"/>
    </location>
    <ligand>
        <name>S-adenosyl-L-methionine</name>
        <dbReference type="ChEBI" id="CHEBI:59789"/>
    </ligand>
</feature>
<dbReference type="InterPro" id="IPR002903">
    <property type="entry name" value="RsmH"/>
</dbReference>
<evidence type="ECO:0000256" key="6">
    <source>
        <dbReference type="ARBA" id="ARBA00022691"/>
    </source>
</evidence>
<dbReference type="HAMAP" id="MF_01007">
    <property type="entry name" value="16SrRNA_methyltr_H"/>
    <property type="match status" value="1"/>
</dbReference>
<dbReference type="Gene3D" id="1.10.150.170">
    <property type="entry name" value="Putative methyltransferase TM0872, insert domain"/>
    <property type="match status" value="1"/>
</dbReference>
<dbReference type="AlphaFoldDB" id="A0A4Q7YDJ9"/>
<dbReference type="EC" id="2.1.1.199" evidence="7"/>
<evidence type="ECO:0000313" key="9">
    <source>
        <dbReference type="Proteomes" id="UP000292423"/>
    </source>
</evidence>
<keyword evidence="6 7" id="KW-0949">S-adenosyl-L-methionine</keyword>
<comment type="catalytic activity">
    <reaction evidence="7">
        <text>cytidine(1402) in 16S rRNA + S-adenosyl-L-methionine = N(4)-methylcytidine(1402) in 16S rRNA + S-adenosyl-L-homocysteine + H(+)</text>
        <dbReference type="Rhea" id="RHEA:42928"/>
        <dbReference type="Rhea" id="RHEA-COMP:10286"/>
        <dbReference type="Rhea" id="RHEA-COMP:10287"/>
        <dbReference type="ChEBI" id="CHEBI:15378"/>
        <dbReference type="ChEBI" id="CHEBI:57856"/>
        <dbReference type="ChEBI" id="CHEBI:59789"/>
        <dbReference type="ChEBI" id="CHEBI:74506"/>
        <dbReference type="ChEBI" id="CHEBI:82748"/>
        <dbReference type="EC" id="2.1.1.199"/>
    </reaction>
</comment>
<sequence>MSSPFVHQTVLLEETVQAVLGATDGVYIDATFGRGGHSRELLSRLSPIATLIAFDKDPEAIACGQAMAGADPRLVMVHGSFADLAAVVEARGLTGRIDGIMADLGVSSPQLDDASRGFSFMSDGPLDMRMNPQAGLSAAQWIASVGEQELADVIYQYGEERHSRRIARAIKQSPEPLQTTRQLAELVAAAHPAWERHKHPATRTFQAIRIAVNHELDDVAAFLPDAMSALKPGGKLAVISFHSLEDRLVKQFFRRLVKGEADDLPRDFPIRVADFQPLAKLLGKIDPPRDEIMQNPRARSAHLRVALKLEAQS</sequence>
<keyword evidence="5 7" id="KW-0808">Transferase</keyword>
<comment type="caution">
    <text evidence="8">The sequence shown here is derived from an EMBL/GenBank/DDBJ whole genome shotgun (WGS) entry which is preliminary data.</text>
</comment>
<evidence type="ECO:0000256" key="5">
    <source>
        <dbReference type="ARBA" id="ARBA00022679"/>
    </source>
</evidence>
<comment type="subcellular location">
    <subcellularLocation>
        <location evidence="7">Cytoplasm</location>
    </subcellularLocation>
</comment>
<dbReference type="PIRSF" id="PIRSF004486">
    <property type="entry name" value="MraW"/>
    <property type="match status" value="1"/>
</dbReference>
<accession>A0A4Q7YDJ9</accession>
<dbReference type="SUPFAM" id="SSF81799">
    <property type="entry name" value="Putative methyltransferase TM0872, insert domain"/>
    <property type="match status" value="1"/>
</dbReference>
<feature type="binding site" evidence="7">
    <location>
        <position position="103"/>
    </location>
    <ligand>
        <name>S-adenosyl-L-methionine</name>
        <dbReference type="ChEBI" id="CHEBI:59789"/>
    </ligand>
</feature>
<keyword evidence="9" id="KW-1185">Reference proteome</keyword>
<proteinExistence type="inferred from homology"/>
<dbReference type="GO" id="GO:0070475">
    <property type="term" value="P:rRNA base methylation"/>
    <property type="evidence" value="ECO:0007669"/>
    <property type="project" value="UniProtKB-UniRule"/>
</dbReference>
<dbReference type="GO" id="GO:0005737">
    <property type="term" value="C:cytoplasm"/>
    <property type="evidence" value="ECO:0007669"/>
    <property type="project" value="UniProtKB-SubCell"/>
</dbReference>
<organism evidence="8 9">
    <name type="scientific">Fluviicoccus keumensis</name>
    <dbReference type="NCBI Taxonomy" id="1435465"/>
    <lineage>
        <taxon>Bacteria</taxon>
        <taxon>Pseudomonadati</taxon>
        <taxon>Pseudomonadota</taxon>
        <taxon>Gammaproteobacteria</taxon>
        <taxon>Moraxellales</taxon>
        <taxon>Moraxellaceae</taxon>
        <taxon>Fluviicoccus</taxon>
    </lineage>
</organism>
<dbReference type="FunFam" id="1.10.150.170:FF:000001">
    <property type="entry name" value="Ribosomal RNA small subunit methyltransferase H"/>
    <property type="match status" value="1"/>
</dbReference>
<dbReference type="PANTHER" id="PTHR11265:SF0">
    <property type="entry name" value="12S RRNA N4-METHYLCYTIDINE METHYLTRANSFERASE"/>
    <property type="match status" value="1"/>
</dbReference>
<protein>
    <recommendedName>
        <fullName evidence="7">Ribosomal RNA small subunit methyltransferase H</fullName>
        <ecNumber evidence="7">2.1.1.199</ecNumber>
    </recommendedName>
    <alternativeName>
        <fullName evidence="7">16S rRNA m(4)C1402 methyltransferase</fullName>
    </alternativeName>
    <alternativeName>
        <fullName evidence="7">rRNA (cytosine-N(4)-)-methyltransferase RsmH</fullName>
    </alternativeName>
</protein>
<dbReference type="SUPFAM" id="SSF53335">
    <property type="entry name" value="S-adenosyl-L-methionine-dependent methyltransferases"/>
    <property type="match status" value="1"/>
</dbReference>
<dbReference type="InterPro" id="IPR029063">
    <property type="entry name" value="SAM-dependent_MTases_sf"/>
</dbReference>
<evidence type="ECO:0000256" key="3">
    <source>
        <dbReference type="ARBA" id="ARBA00022552"/>
    </source>
</evidence>
<dbReference type="NCBIfam" id="TIGR00006">
    <property type="entry name" value="16S rRNA (cytosine(1402)-N(4))-methyltransferase RsmH"/>
    <property type="match status" value="1"/>
</dbReference>
<dbReference type="RefSeq" id="WP_130415890.1">
    <property type="nucleotide sequence ID" value="NZ_SHKX01000018.1"/>
</dbReference>
<dbReference type="GO" id="GO:0071424">
    <property type="term" value="F:rRNA (cytosine-N4-)-methyltransferase activity"/>
    <property type="evidence" value="ECO:0007669"/>
    <property type="project" value="UniProtKB-UniRule"/>
</dbReference>
<evidence type="ECO:0000256" key="2">
    <source>
        <dbReference type="ARBA" id="ARBA00022490"/>
    </source>
</evidence>
<keyword evidence="4 7" id="KW-0489">Methyltransferase</keyword>
<dbReference type="InterPro" id="IPR023397">
    <property type="entry name" value="SAM-dep_MeTrfase_MraW_recog"/>
</dbReference>
<evidence type="ECO:0000313" key="8">
    <source>
        <dbReference type="EMBL" id="RZU35367.1"/>
    </source>
</evidence>
<name>A0A4Q7YDJ9_9GAMM</name>
<dbReference type="OrthoDB" id="9806637at2"/>
<evidence type="ECO:0000256" key="4">
    <source>
        <dbReference type="ARBA" id="ARBA00022603"/>
    </source>
</evidence>